<evidence type="ECO:0000259" key="2">
    <source>
        <dbReference type="PROSITE" id="PS50156"/>
    </source>
</evidence>
<dbReference type="PANTHER" id="PTHR45727:SF2">
    <property type="entry name" value="NPC INTRACELLULAR CHOLESTEROL TRANSPORTER 1"/>
    <property type="match status" value="1"/>
</dbReference>
<proteinExistence type="predicted"/>
<dbReference type="GO" id="GO:0016020">
    <property type="term" value="C:membrane"/>
    <property type="evidence" value="ECO:0007669"/>
    <property type="project" value="TreeGrafter"/>
</dbReference>
<evidence type="ECO:0000313" key="4">
    <source>
        <dbReference type="Proteomes" id="UP000315295"/>
    </source>
</evidence>
<gene>
    <name evidence="3" type="ORF">C1H46_006769</name>
</gene>
<evidence type="ECO:0000313" key="3">
    <source>
        <dbReference type="EMBL" id="TQE07626.1"/>
    </source>
</evidence>
<dbReference type="InterPro" id="IPR053958">
    <property type="entry name" value="HMGCR/SNAP/NPC1-like_SSD"/>
</dbReference>
<dbReference type="GO" id="GO:0015918">
    <property type="term" value="P:sterol transport"/>
    <property type="evidence" value="ECO:0007669"/>
    <property type="project" value="TreeGrafter"/>
</dbReference>
<keyword evidence="1" id="KW-0812">Transmembrane</keyword>
<comment type="caution">
    <text evidence="3">The sequence shown here is derived from an EMBL/GenBank/DDBJ whole genome shotgun (WGS) entry which is preliminary data.</text>
</comment>
<protein>
    <recommendedName>
        <fullName evidence="2">SSD domain-containing protein</fullName>
    </recommendedName>
</protein>
<sequence>MFAYISLTLGDSPRLSSFYISSKVLLGLSGVVLVMLSVLGSVGFFSVIGVKSTLIIMEVIPFLVLAVEVVEVGPSITLASLSEVLAFALRSFIPMSACRVFSMFAGLFSKISLAHSSAALAVLLDFLLQVTVFVALIVFDFWRTEDKRVDCYPCMKISSYTNSDKGIDQKNPGLLTRYMKALCTRIQPGLEQKIVLPQDSYLQVCKSGLEQFSFFNFAVSAFVTQMFKMTVPLPYSLKKNSHGSSMLYPLMIVLKAAMELTLAVWTGTVEL</sequence>
<dbReference type="GO" id="GO:0032934">
    <property type="term" value="F:sterol binding"/>
    <property type="evidence" value="ECO:0007669"/>
    <property type="project" value="TreeGrafter"/>
</dbReference>
<keyword evidence="1" id="KW-0472">Membrane</keyword>
<feature type="transmembrane region" description="Helical" evidence="1">
    <location>
        <begin position="24"/>
        <end position="47"/>
    </location>
</feature>
<keyword evidence="4" id="KW-1185">Reference proteome</keyword>
<accession>A0A540N9A4</accession>
<dbReference type="EMBL" id="VIEB01000083">
    <property type="protein sequence ID" value="TQE07626.1"/>
    <property type="molecule type" value="Genomic_DNA"/>
</dbReference>
<dbReference type="InterPro" id="IPR000731">
    <property type="entry name" value="SSD"/>
</dbReference>
<keyword evidence="1" id="KW-1133">Transmembrane helix</keyword>
<dbReference type="STRING" id="106549.A0A540N9A4"/>
<feature type="transmembrane region" description="Helical" evidence="1">
    <location>
        <begin position="120"/>
        <end position="139"/>
    </location>
</feature>
<dbReference type="Proteomes" id="UP000315295">
    <property type="component" value="Unassembled WGS sequence"/>
</dbReference>
<evidence type="ECO:0000256" key="1">
    <source>
        <dbReference type="SAM" id="Phobius"/>
    </source>
</evidence>
<organism evidence="3 4">
    <name type="scientific">Malus baccata</name>
    <name type="common">Siberian crab apple</name>
    <name type="synonym">Pyrus baccata</name>
    <dbReference type="NCBI Taxonomy" id="106549"/>
    <lineage>
        <taxon>Eukaryota</taxon>
        <taxon>Viridiplantae</taxon>
        <taxon>Streptophyta</taxon>
        <taxon>Embryophyta</taxon>
        <taxon>Tracheophyta</taxon>
        <taxon>Spermatophyta</taxon>
        <taxon>Magnoliopsida</taxon>
        <taxon>eudicotyledons</taxon>
        <taxon>Gunneridae</taxon>
        <taxon>Pentapetalae</taxon>
        <taxon>rosids</taxon>
        <taxon>fabids</taxon>
        <taxon>Rosales</taxon>
        <taxon>Rosaceae</taxon>
        <taxon>Amygdaloideae</taxon>
        <taxon>Maleae</taxon>
        <taxon>Malus</taxon>
    </lineage>
</organism>
<name>A0A540N9A4_MALBA</name>
<dbReference type="Pfam" id="PF12349">
    <property type="entry name" value="Sterol-sensing"/>
    <property type="match status" value="2"/>
</dbReference>
<dbReference type="PANTHER" id="PTHR45727">
    <property type="entry name" value="NPC INTRACELLULAR CHOLESTEROL TRANSPORTER 1"/>
    <property type="match status" value="1"/>
</dbReference>
<dbReference type="PROSITE" id="PS50156">
    <property type="entry name" value="SSD"/>
    <property type="match status" value="1"/>
</dbReference>
<feature type="transmembrane region" description="Helical" evidence="1">
    <location>
        <begin position="59"/>
        <end position="81"/>
    </location>
</feature>
<feature type="domain" description="SSD" evidence="2">
    <location>
        <begin position="1"/>
        <end position="139"/>
    </location>
</feature>
<feature type="transmembrane region" description="Helical" evidence="1">
    <location>
        <begin position="247"/>
        <end position="265"/>
    </location>
</feature>
<reference evidence="3 4" key="1">
    <citation type="journal article" date="2019" name="G3 (Bethesda)">
        <title>Sequencing of a Wild Apple (Malus baccata) Genome Unravels the Differences Between Cultivated and Wild Apple Species Regarding Disease Resistance and Cold Tolerance.</title>
        <authorList>
            <person name="Chen X."/>
        </authorList>
    </citation>
    <scope>NUCLEOTIDE SEQUENCE [LARGE SCALE GENOMIC DNA]</scope>
    <source>
        <strain evidence="4">cv. Shandingzi</strain>
        <tissue evidence="3">Leaves</tissue>
    </source>
</reference>
<dbReference type="AlphaFoldDB" id="A0A540N9A4"/>